<accession>A0AAV4WNC4</accession>
<reference evidence="1 2" key="1">
    <citation type="submission" date="2021-06" db="EMBL/GenBank/DDBJ databases">
        <title>Caerostris extrusa draft genome.</title>
        <authorList>
            <person name="Kono N."/>
            <person name="Arakawa K."/>
        </authorList>
    </citation>
    <scope>NUCLEOTIDE SEQUENCE [LARGE SCALE GENOMIC DNA]</scope>
</reference>
<proteinExistence type="predicted"/>
<name>A0AAV4WNC4_CAEEX</name>
<dbReference type="AlphaFoldDB" id="A0AAV4WNC4"/>
<evidence type="ECO:0000313" key="1">
    <source>
        <dbReference type="EMBL" id="GIY83813.1"/>
    </source>
</evidence>
<keyword evidence="2" id="KW-1185">Reference proteome</keyword>
<organism evidence="1 2">
    <name type="scientific">Caerostris extrusa</name>
    <name type="common">Bark spider</name>
    <name type="synonym">Caerostris bankana</name>
    <dbReference type="NCBI Taxonomy" id="172846"/>
    <lineage>
        <taxon>Eukaryota</taxon>
        <taxon>Metazoa</taxon>
        <taxon>Ecdysozoa</taxon>
        <taxon>Arthropoda</taxon>
        <taxon>Chelicerata</taxon>
        <taxon>Arachnida</taxon>
        <taxon>Araneae</taxon>
        <taxon>Araneomorphae</taxon>
        <taxon>Entelegynae</taxon>
        <taxon>Araneoidea</taxon>
        <taxon>Araneidae</taxon>
        <taxon>Caerostris</taxon>
    </lineage>
</organism>
<dbReference type="EMBL" id="BPLR01016433">
    <property type="protein sequence ID" value="GIY83813.1"/>
    <property type="molecule type" value="Genomic_DNA"/>
</dbReference>
<gene>
    <name evidence="1" type="ORF">CEXT_561561</name>
</gene>
<dbReference type="Proteomes" id="UP001054945">
    <property type="component" value="Unassembled WGS sequence"/>
</dbReference>
<protein>
    <submittedName>
        <fullName evidence="1">Uncharacterized protein</fullName>
    </submittedName>
</protein>
<evidence type="ECO:0000313" key="2">
    <source>
        <dbReference type="Proteomes" id="UP001054945"/>
    </source>
</evidence>
<comment type="caution">
    <text evidence="1">The sequence shown here is derived from an EMBL/GenBank/DDBJ whole genome shotgun (WGS) entry which is preliminary data.</text>
</comment>
<sequence>MLFLTITDDGLENDIRKNKPLPSLLVSQKKVSTEHDNSRNRAQHYKNDLHYIHLHRLFITHPLNRAQKTEVKISKLRRGVQWHHSGACASTIAALARVSGADFCRRVLVT</sequence>